<dbReference type="KEGG" id="acru:HHL28_11220"/>
<dbReference type="EMBL" id="CP051775">
    <property type="protein sequence ID" value="QJE73580.1"/>
    <property type="molecule type" value="Genomic_DNA"/>
</dbReference>
<sequence length="75" mass="8439">MDISRNALWRKTTDIKRQHAVFELVHDSAILLDMGLSDNNVIEICFHGGICSATIDLEDLLSLIENGKKLIDSDR</sequence>
<accession>A0A858R7N1</accession>
<evidence type="ECO:0000313" key="1">
    <source>
        <dbReference type="EMBL" id="QJE73579.1"/>
    </source>
</evidence>
<keyword evidence="3" id="KW-1185">Reference proteome</keyword>
<dbReference type="AlphaFoldDB" id="A0A858R7N1"/>
<dbReference type="KEGG" id="acru:HHL28_11215"/>
<organism evidence="1 3">
    <name type="scientific">Aerophototrophica crusticola</name>
    <dbReference type="NCBI Taxonomy" id="1709002"/>
    <lineage>
        <taxon>Bacteria</taxon>
        <taxon>Pseudomonadati</taxon>
        <taxon>Pseudomonadota</taxon>
        <taxon>Alphaproteobacteria</taxon>
        <taxon>Rhodospirillales</taxon>
        <taxon>Rhodospirillaceae</taxon>
        <taxon>Aerophototrophica</taxon>
    </lineage>
</organism>
<dbReference type="EMBL" id="CP051775">
    <property type="protein sequence ID" value="QJE73579.1"/>
    <property type="molecule type" value="Genomic_DNA"/>
</dbReference>
<gene>
    <name evidence="1" type="ORF">HHL28_11215</name>
    <name evidence="2" type="ORF">HHL28_11220</name>
</gene>
<reference evidence="1" key="1">
    <citation type="submission" date="2020-04" db="EMBL/GenBank/DDBJ databases">
        <title>A desert anoxygenic phototrophic bacterium fixes CO2 using RubisCO under aerobic conditions.</title>
        <authorList>
            <person name="Tang K."/>
        </authorList>
    </citation>
    <scope>NUCLEOTIDE SEQUENCE [LARGE SCALE GENOMIC DNA]</scope>
    <source>
        <strain evidence="1">MIMtkB3</strain>
    </source>
</reference>
<protein>
    <submittedName>
        <fullName evidence="1">Uncharacterized protein</fullName>
    </submittedName>
</protein>
<name>A0A858R7N1_9PROT</name>
<proteinExistence type="predicted"/>
<evidence type="ECO:0000313" key="3">
    <source>
        <dbReference type="Proteomes" id="UP000501891"/>
    </source>
</evidence>
<dbReference type="Proteomes" id="UP000501891">
    <property type="component" value="Chromosome"/>
</dbReference>
<evidence type="ECO:0000313" key="2">
    <source>
        <dbReference type="EMBL" id="QJE73580.1"/>
    </source>
</evidence>